<dbReference type="AlphaFoldDB" id="A0A2P2KY39"/>
<sequence>MMNLEAARATHTITMFMAC</sequence>
<accession>A0A2P2KY39</accession>
<reference evidence="1" key="1">
    <citation type="submission" date="2018-02" db="EMBL/GenBank/DDBJ databases">
        <title>Rhizophora mucronata_Transcriptome.</title>
        <authorList>
            <person name="Meera S.P."/>
            <person name="Sreeshan A."/>
            <person name="Augustine A."/>
        </authorList>
    </citation>
    <scope>NUCLEOTIDE SEQUENCE</scope>
    <source>
        <tissue evidence="1">Leaf</tissue>
    </source>
</reference>
<evidence type="ECO:0000313" key="1">
    <source>
        <dbReference type="EMBL" id="MBX10624.1"/>
    </source>
</evidence>
<proteinExistence type="predicted"/>
<organism evidence="1">
    <name type="scientific">Rhizophora mucronata</name>
    <name type="common">Asiatic mangrove</name>
    <dbReference type="NCBI Taxonomy" id="61149"/>
    <lineage>
        <taxon>Eukaryota</taxon>
        <taxon>Viridiplantae</taxon>
        <taxon>Streptophyta</taxon>
        <taxon>Embryophyta</taxon>
        <taxon>Tracheophyta</taxon>
        <taxon>Spermatophyta</taxon>
        <taxon>Magnoliopsida</taxon>
        <taxon>eudicotyledons</taxon>
        <taxon>Gunneridae</taxon>
        <taxon>Pentapetalae</taxon>
        <taxon>rosids</taxon>
        <taxon>fabids</taxon>
        <taxon>Malpighiales</taxon>
        <taxon>Rhizophoraceae</taxon>
        <taxon>Rhizophora</taxon>
    </lineage>
</organism>
<protein>
    <submittedName>
        <fullName evidence="1">Alpha-glucosidase 2</fullName>
    </submittedName>
</protein>
<dbReference type="EMBL" id="GGEC01030140">
    <property type="protein sequence ID" value="MBX10624.1"/>
    <property type="molecule type" value="Transcribed_RNA"/>
</dbReference>
<name>A0A2P2KY39_RHIMU</name>